<name>A0A2V4DWB9_9GAMM</name>
<organism evidence="1 2">
    <name type="scientific">Gilliamella apicola</name>
    <dbReference type="NCBI Taxonomy" id="1196095"/>
    <lineage>
        <taxon>Bacteria</taxon>
        <taxon>Pseudomonadati</taxon>
        <taxon>Pseudomonadota</taxon>
        <taxon>Gammaproteobacteria</taxon>
        <taxon>Orbales</taxon>
        <taxon>Orbaceae</taxon>
        <taxon>Gilliamella</taxon>
    </lineage>
</organism>
<accession>A0A2V4DWB9</accession>
<proteinExistence type="predicted"/>
<evidence type="ECO:0000313" key="1">
    <source>
        <dbReference type="EMBL" id="PXZ05110.1"/>
    </source>
</evidence>
<keyword evidence="2" id="KW-1185">Reference proteome</keyword>
<comment type="caution">
    <text evidence="1">The sequence shown here is derived from an EMBL/GenBank/DDBJ whole genome shotgun (WGS) entry which is preliminary data.</text>
</comment>
<dbReference type="AlphaFoldDB" id="A0A2V4DWB9"/>
<dbReference type="RefSeq" id="WP_110434459.1">
    <property type="nucleotide sequence ID" value="NZ_QGLR01000014.1"/>
</dbReference>
<dbReference type="OrthoDB" id="7067452at2"/>
<dbReference type="Proteomes" id="UP000247932">
    <property type="component" value="Unassembled WGS sequence"/>
</dbReference>
<reference evidence="1 2" key="1">
    <citation type="submission" date="2018-05" db="EMBL/GenBank/DDBJ databases">
        <title>Reference genomes for bee gut microbiota database.</title>
        <authorList>
            <person name="Ellegaard K.M."/>
        </authorList>
    </citation>
    <scope>NUCLEOTIDE SEQUENCE [LARGE SCALE GENOMIC DNA]</scope>
    <source>
        <strain evidence="1 2">ESL0182</strain>
    </source>
</reference>
<sequence>MLTDNKQINFNEFHEIRDWLIKNGYKGNKLNWKLMRRLSYTIKEYFNKNLLEHLTWQELNEFHAKSPLHFLVLEILKTR</sequence>
<gene>
    <name evidence="1" type="ORF">DKK70_13385</name>
</gene>
<protein>
    <submittedName>
        <fullName evidence="1">Uncharacterized protein</fullName>
    </submittedName>
</protein>
<evidence type="ECO:0000313" key="2">
    <source>
        <dbReference type="Proteomes" id="UP000247932"/>
    </source>
</evidence>
<dbReference type="EMBL" id="QGLR01000014">
    <property type="protein sequence ID" value="PXZ05110.1"/>
    <property type="molecule type" value="Genomic_DNA"/>
</dbReference>